<protein>
    <recommendedName>
        <fullName evidence="4">DUF3244 domain-containing protein</fullName>
    </recommendedName>
</protein>
<reference evidence="2 3" key="1">
    <citation type="journal article" date="2017" name="MBio">
        <title>Gut Symbiont Bacteroides fragilis Secretes a Eukaryotic-Like Ubiquitin Protein That Mediates Intraspecies Antagonism.</title>
        <authorList>
            <person name="Chatzidaki-Livanis M."/>
            <person name="Coyne M.J."/>
            <person name="Roelofs K.G."/>
            <person name="Gentyala R.R."/>
            <person name="Caldwell J.M."/>
            <person name="Comstock L.E."/>
        </authorList>
    </citation>
    <scope>NUCLEOTIDE SEQUENCE [LARGE SCALE GENOMIC DNA]</scope>
    <source>
        <strain evidence="2 3">12905</strain>
    </source>
</reference>
<dbReference type="EMBL" id="PDCW01000029">
    <property type="protein sequence ID" value="PJY72949.1"/>
    <property type="molecule type" value="Genomic_DNA"/>
</dbReference>
<keyword evidence="1" id="KW-0732">Signal</keyword>
<dbReference type="AlphaFoldDB" id="A0A2M9V3T2"/>
<gene>
    <name evidence="2" type="ORF">CQW34_03411</name>
</gene>
<evidence type="ECO:0000256" key="1">
    <source>
        <dbReference type="SAM" id="SignalP"/>
    </source>
</evidence>
<dbReference type="Proteomes" id="UP000231846">
    <property type="component" value="Unassembled WGS sequence"/>
</dbReference>
<evidence type="ECO:0000313" key="2">
    <source>
        <dbReference type="EMBL" id="PJY72949.1"/>
    </source>
</evidence>
<evidence type="ECO:0000313" key="3">
    <source>
        <dbReference type="Proteomes" id="UP000231846"/>
    </source>
</evidence>
<feature type="signal peptide" evidence="1">
    <location>
        <begin position="1"/>
        <end position="20"/>
    </location>
</feature>
<accession>A0A2M9V3T2</accession>
<name>A0A2M9V3T2_BACFG</name>
<comment type="caution">
    <text evidence="2">The sequence shown here is derived from an EMBL/GenBank/DDBJ whole genome shotgun (WGS) entry which is preliminary data.</text>
</comment>
<proteinExistence type="predicted"/>
<dbReference type="RefSeq" id="WP_016270528.1">
    <property type="nucleotide sequence ID" value="NZ_PDCW01000029.1"/>
</dbReference>
<feature type="chain" id="PRO_5014903074" description="DUF3244 domain-containing protein" evidence="1">
    <location>
        <begin position="21"/>
        <end position="123"/>
    </location>
</feature>
<organism evidence="2 3">
    <name type="scientific">Bacteroides fragilis</name>
    <dbReference type="NCBI Taxonomy" id="817"/>
    <lineage>
        <taxon>Bacteria</taxon>
        <taxon>Pseudomonadati</taxon>
        <taxon>Bacteroidota</taxon>
        <taxon>Bacteroidia</taxon>
        <taxon>Bacteroidales</taxon>
        <taxon>Bacteroidaceae</taxon>
        <taxon>Bacteroides</taxon>
    </lineage>
</organism>
<sequence length="123" mass="13742" precursor="true">MKRLVLFLLLQTCCSIFMFAQSLVFKPTSATINDSQGSYTSDRFDCSNMLVTDNKTSVSIAIAGDKMTLYPNQYNKDTYIAVARQGNIELKIVAYRSSDSNNIFLVVMTTKNGNKSVTINFKP</sequence>
<evidence type="ECO:0008006" key="4">
    <source>
        <dbReference type="Google" id="ProtNLM"/>
    </source>
</evidence>